<dbReference type="EMBL" id="POUD01000630">
    <property type="protein sequence ID" value="PZF99769.1"/>
    <property type="molecule type" value="Genomic_DNA"/>
</dbReference>
<gene>
    <name evidence="1" type="ORF">C1J01_48385</name>
</gene>
<dbReference type="SUPFAM" id="SSF48452">
    <property type="entry name" value="TPR-like"/>
    <property type="match status" value="1"/>
</dbReference>
<comment type="caution">
    <text evidence="1">The sequence shown here is derived from an EMBL/GenBank/DDBJ whole genome shotgun (WGS) entry which is preliminary data.</text>
</comment>
<feature type="non-terminal residue" evidence="1">
    <location>
        <position position="207"/>
    </location>
</feature>
<name>A0A2W2DGC3_9ACTN</name>
<dbReference type="InterPro" id="IPR011990">
    <property type="entry name" value="TPR-like_helical_dom_sf"/>
</dbReference>
<reference evidence="1 2" key="1">
    <citation type="submission" date="2018-01" db="EMBL/GenBank/DDBJ databases">
        <title>Draft genome sequence of Nonomuraea sp. KC333.</title>
        <authorList>
            <person name="Sahin N."/>
            <person name="Saygin H."/>
            <person name="Ay H."/>
        </authorList>
    </citation>
    <scope>NUCLEOTIDE SEQUENCE [LARGE SCALE GENOMIC DNA]</scope>
    <source>
        <strain evidence="1 2">KC333</strain>
    </source>
</reference>
<keyword evidence="2" id="KW-1185">Reference proteome</keyword>
<dbReference type="Pfam" id="PF13424">
    <property type="entry name" value="TPR_12"/>
    <property type="match status" value="1"/>
</dbReference>
<evidence type="ECO:0000313" key="1">
    <source>
        <dbReference type="EMBL" id="PZF99769.1"/>
    </source>
</evidence>
<accession>A0A2W2DGC3</accession>
<evidence type="ECO:0000313" key="2">
    <source>
        <dbReference type="Proteomes" id="UP000249304"/>
    </source>
</evidence>
<dbReference type="AlphaFoldDB" id="A0A2W2DGC3"/>
<protein>
    <submittedName>
        <fullName evidence="1">AfsR family transcriptional regulator</fullName>
    </submittedName>
</protein>
<sequence length="207" mass="22662">MCLRAKLGVGRGDLAAMERDGERGLALFRELGDGWGQIEAMDVLDRAAEIRGDYPKAARLRREGLRLAEELGFEVSFKLAGLGRIALLERDYAAADDLHERARRLAVAQSYKSAEENALLGLAMSARRQRRYDEAEAYLLPVLDWLRRVRGTPGIAFIMAELGFAAEQRGDARLALARHREGHEAAHATGDPRAVALALEGLAGALS</sequence>
<proteinExistence type="predicted"/>
<dbReference type="Gene3D" id="1.25.40.10">
    <property type="entry name" value="Tetratricopeptide repeat domain"/>
    <property type="match status" value="1"/>
</dbReference>
<dbReference type="Proteomes" id="UP000249304">
    <property type="component" value="Unassembled WGS sequence"/>
</dbReference>
<organism evidence="1 2">
    <name type="scientific">Nonomuraea aridisoli</name>
    <dbReference type="NCBI Taxonomy" id="2070368"/>
    <lineage>
        <taxon>Bacteria</taxon>
        <taxon>Bacillati</taxon>
        <taxon>Actinomycetota</taxon>
        <taxon>Actinomycetes</taxon>
        <taxon>Streptosporangiales</taxon>
        <taxon>Streptosporangiaceae</taxon>
        <taxon>Nonomuraea</taxon>
    </lineage>
</organism>